<proteinExistence type="inferred from homology"/>
<dbReference type="EMBL" id="JAPIUZ010000002">
    <property type="protein sequence ID" value="MCX2563538.1"/>
    <property type="molecule type" value="Genomic_DNA"/>
</dbReference>
<evidence type="ECO:0000256" key="8">
    <source>
        <dbReference type="HAMAP-Rule" id="MF_01118"/>
    </source>
</evidence>
<dbReference type="Pfam" id="PF07690">
    <property type="entry name" value="MFS_1"/>
    <property type="match status" value="1"/>
</dbReference>
<dbReference type="PANTHER" id="PTHR23517">
    <property type="entry name" value="RESISTANCE PROTEIN MDTM, PUTATIVE-RELATED-RELATED"/>
    <property type="match status" value="1"/>
</dbReference>
<dbReference type="InterPro" id="IPR011701">
    <property type="entry name" value="MFS"/>
</dbReference>
<dbReference type="PANTHER" id="PTHR23517:SF13">
    <property type="entry name" value="MAJOR FACILITATOR SUPERFAMILY MFS_1"/>
    <property type="match status" value="1"/>
</dbReference>
<keyword evidence="5 8" id="KW-0812">Transmembrane</keyword>
<feature type="transmembrane region" description="Helical" evidence="8">
    <location>
        <begin position="223"/>
        <end position="249"/>
    </location>
</feature>
<evidence type="ECO:0000256" key="1">
    <source>
        <dbReference type="ARBA" id="ARBA00004651"/>
    </source>
</evidence>
<comment type="caution">
    <text evidence="9">The sequence shown here is derived from an EMBL/GenBank/DDBJ whole genome shotgun (WGS) entry which is preliminary data.</text>
</comment>
<dbReference type="InterPro" id="IPR023008">
    <property type="entry name" value="MFS_YhhS-like"/>
</dbReference>
<dbReference type="NCBIfam" id="NF003477">
    <property type="entry name" value="PRK05122.1"/>
    <property type="match status" value="1"/>
</dbReference>
<dbReference type="InterPro" id="IPR050171">
    <property type="entry name" value="MFS_Transporters"/>
</dbReference>
<dbReference type="CDD" id="cd17489">
    <property type="entry name" value="MFS_YfcJ_like"/>
    <property type="match status" value="1"/>
</dbReference>
<keyword evidence="2 8" id="KW-0813">Transport</keyword>
<evidence type="ECO:0000256" key="2">
    <source>
        <dbReference type="ARBA" id="ARBA00022448"/>
    </source>
</evidence>
<evidence type="ECO:0000313" key="9">
    <source>
        <dbReference type="EMBL" id="MCX2563538.1"/>
    </source>
</evidence>
<evidence type="ECO:0000256" key="5">
    <source>
        <dbReference type="ARBA" id="ARBA00022692"/>
    </source>
</evidence>
<comment type="similarity">
    <text evidence="8">Belongs to the major facilitator superfamily. YhhS family.</text>
</comment>
<dbReference type="Proteomes" id="UP001301152">
    <property type="component" value="Unassembled WGS sequence"/>
</dbReference>
<feature type="transmembrane region" description="Helical" evidence="8">
    <location>
        <begin position="281"/>
        <end position="301"/>
    </location>
</feature>
<evidence type="ECO:0000313" key="10">
    <source>
        <dbReference type="Proteomes" id="UP001301152"/>
    </source>
</evidence>
<name>A0ABT3QE32_9PROT</name>
<keyword evidence="7 8" id="KW-0472">Membrane</keyword>
<comment type="subcellular location">
    <subcellularLocation>
        <location evidence="8">Cell inner membrane</location>
        <topology evidence="8">Multi-pass membrane protein</topology>
    </subcellularLocation>
    <subcellularLocation>
        <location evidence="1">Cell membrane</location>
        <topology evidence="1">Multi-pass membrane protein</topology>
    </subcellularLocation>
</comment>
<feature type="transmembrane region" description="Helical" evidence="8">
    <location>
        <begin position="177"/>
        <end position="202"/>
    </location>
</feature>
<feature type="transmembrane region" description="Helical" evidence="8">
    <location>
        <begin position="345"/>
        <end position="368"/>
    </location>
</feature>
<dbReference type="HAMAP" id="MF_01118">
    <property type="entry name" value="MFS_YhhS"/>
    <property type="match status" value="1"/>
</dbReference>
<feature type="transmembrane region" description="Helical" evidence="8">
    <location>
        <begin position="374"/>
        <end position="395"/>
    </location>
</feature>
<protein>
    <recommendedName>
        <fullName evidence="8">Uncharacterized MFS-type transporter OQ497_06130</fullName>
    </recommendedName>
</protein>
<feature type="transmembrane region" description="Helical" evidence="8">
    <location>
        <begin position="44"/>
        <end position="61"/>
    </location>
</feature>
<feature type="transmembrane region" description="Helical" evidence="8">
    <location>
        <begin position="114"/>
        <end position="136"/>
    </location>
</feature>
<evidence type="ECO:0000256" key="3">
    <source>
        <dbReference type="ARBA" id="ARBA00022475"/>
    </source>
</evidence>
<evidence type="ECO:0000256" key="6">
    <source>
        <dbReference type="ARBA" id="ARBA00022989"/>
    </source>
</evidence>
<feature type="transmembrane region" description="Helical" evidence="8">
    <location>
        <begin position="307"/>
        <end position="333"/>
    </location>
</feature>
<accession>A0ABT3QE32</accession>
<feature type="transmembrane region" description="Helical" evidence="8">
    <location>
        <begin position="148"/>
        <end position="171"/>
    </location>
</feature>
<evidence type="ECO:0000256" key="7">
    <source>
        <dbReference type="ARBA" id="ARBA00023136"/>
    </source>
</evidence>
<sequence length="400" mass="41796">MSSAQVKSSSALKSILPVVLFTLFCYIVIGLQMAVTPLFVHEKLGFSSAMAGFAVSVQYLATFATRADAGRRIDSVGPKKVVLTGLLTGVLCGLLIALSGMLATWPYMSLTALLAGRITLGFAESWVATSVIVWNIRRAGAENTAQVISWNGVCSYGGIALGAPVAIFLYYQHALGLLTGFGMVGILCAVLMGTGFPLAFMKPAVPPMTTQKKQSFFKTLSQVWPYGATLASGSVGFGAISALLTLYFAHRNWSGAAVGLSLFGTLFVLTRFAFTRQIAKHGGVTVALVSLFVEALGLSFLAWAPSAFWACTGAGLSGVGFSLLFPSLGVGVVNRVSEESRGAAIGAFSVFLDIAIAVSGPLLGFIIPLWGYGVLFYLTAVCCLAGVGMCVALNAQAKRS</sequence>
<organism evidence="9 10">
    <name type="scientific">Acetobacter thailandicus</name>
    <dbReference type="NCBI Taxonomy" id="1502842"/>
    <lineage>
        <taxon>Bacteria</taxon>
        <taxon>Pseudomonadati</taxon>
        <taxon>Pseudomonadota</taxon>
        <taxon>Alphaproteobacteria</taxon>
        <taxon>Acetobacterales</taxon>
        <taxon>Acetobacteraceae</taxon>
        <taxon>Acetobacter</taxon>
    </lineage>
</organism>
<gene>
    <name evidence="9" type="ORF">OQ497_06130</name>
</gene>
<feature type="transmembrane region" description="Helical" evidence="8">
    <location>
        <begin position="81"/>
        <end position="108"/>
    </location>
</feature>
<feature type="transmembrane region" description="Helical" evidence="8">
    <location>
        <begin position="255"/>
        <end position="274"/>
    </location>
</feature>
<dbReference type="RefSeq" id="WP_086553741.1">
    <property type="nucleotide sequence ID" value="NZ_JAERKZ010000005.1"/>
</dbReference>
<feature type="transmembrane region" description="Helical" evidence="8">
    <location>
        <begin position="12"/>
        <end position="32"/>
    </location>
</feature>
<dbReference type="Gene3D" id="1.20.1250.20">
    <property type="entry name" value="MFS general substrate transporter like domains"/>
    <property type="match status" value="1"/>
</dbReference>
<evidence type="ECO:0000256" key="4">
    <source>
        <dbReference type="ARBA" id="ARBA00022519"/>
    </source>
</evidence>
<dbReference type="SUPFAM" id="SSF103473">
    <property type="entry name" value="MFS general substrate transporter"/>
    <property type="match status" value="1"/>
</dbReference>
<keyword evidence="4 8" id="KW-0997">Cell inner membrane</keyword>
<reference evidence="9 10" key="1">
    <citation type="submission" date="2022-11" db="EMBL/GenBank/DDBJ databases">
        <title>Genome sequencing of Acetobacter type strain.</title>
        <authorList>
            <person name="Heo J."/>
            <person name="Lee D."/>
            <person name="Han B.-H."/>
            <person name="Hong S.-B."/>
            <person name="Kwon S.-W."/>
        </authorList>
    </citation>
    <scope>NUCLEOTIDE SEQUENCE [LARGE SCALE GENOMIC DNA]</scope>
    <source>
        <strain evidence="9 10">KACC 21253</strain>
    </source>
</reference>
<dbReference type="InterPro" id="IPR036259">
    <property type="entry name" value="MFS_trans_sf"/>
</dbReference>
<keyword evidence="6 8" id="KW-1133">Transmembrane helix</keyword>
<keyword evidence="3 8" id="KW-1003">Cell membrane</keyword>
<keyword evidence="10" id="KW-1185">Reference proteome</keyword>